<comment type="caution">
    <text evidence="1">The sequence shown here is derived from an EMBL/GenBank/DDBJ whole genome shotgun (WGS) entry which is preliminary data.</text>
</comment>
<evidence type="ECO:0000313" key="1">
    <source>
        <dbReference type="EMBL" id="KAJ0175154.1"/>
    </source>
</evidence>
<proteinExistence type="predicted"/>
<protein>
    <submittedName>
        <fullName evidence="1">Uncharacterized protein</fullName>
    </submittedName>
</protein>
<accession>A0ACC1CTY6</accession>
<organism evidence="1 2">
    <name type="scientific">Dendrolimus kikuchii</name>
    <dbReference type="NCBI Taxonomy" id="765133"/>
    <lineage>
        <taxon>Eukaryota</taxon>
        <taxon>Metazoa</taxon>
        <taxon>Ecdysozoa</taxon>
        <taxon>Arthropoda</taxon>
        <taxon>Hexapoda</taxon>
        <taxon>Insecta</taxon>
        <taxon>Pterygota</taxon>
        <taxon>Neoptera</taxon>
        <taxon>Endopterygota</taxon>
        <taxon>Lepidoptera</taxon>
        <taxon>Glossata</taxon>
        <taxon>Ditrysia</taxon>
        <taxon>Bombycoidea</taxon>
        <taxon>Lasiocampidae</taxon>
        <taxon>Dendrolimus</taxon>
    </lineage>
</organism>
<dbReference type="Proteomes" id="UP000824533">
    <property type="component" value="Linkage Group LG16"/>
</dbReference>
<reference evidence="1 2" key="1">
    <citation type="journal article" date="2021" name="Front. Genet.">
        <title>Chromosome-Level Genome Assembly Reveals Significant Gene Expansion in the Toll and IMD Signaling Pathways of Dendrolimus kikuchii.</title>
        <authorList>
            <person name="Zhou J."/>
            <person name="Wu P."/>
            <person name="Xiong Z."/>
            <person name="Liu N."/>
            <person name="Zhao N."/>
            <person name="Ji M."/>
            <person name="Qiu Y."/>
            <person name="Yang B."/>
        </authorList>
    </citation>
    <scope>NUCLEOTIDE SEQUENCE [LARGE SCALE GENOMIC DNA]</scope>
    <source>
        <strain evidence="1">Ann1</strain>
    </source>
</reference>
<name>A0ACC1CTY6_9NEOP</name>
<sequence>MGIKEANIYLDNQWNTYYAGQTINGRIEYVFDSPKKVRGIHVKFKGEAHTEWYESKQEENSDGKTESRDTQHTGNEEYFQISYYLLGSNQGNEIEIPAGKNVYNFTCTLPPVLPSSFEGEHGYVRYTVKVTLDRPWKFDQETKMAFTVINALDLNLNPSYKEPIHIQLEKTFCCFCCASPPLSVDVQAPVSGYCPGQVIPITINIENKSNVQLHLVKILLRKVVTYRATSPSTATKKTKNVVLTVQEGPAPAGTTKNWNLTMEIPPIPPSNLVNCNIIDLDYDFKVECVVSGMHFNMGGKKYITIGTVPLVGMSGQPAPGAPAPVPAPAPSPAPQPANGGQYSPTQPAVLPVSPGQPAQPYMPSAPGGGDSAPGGWAVPGAPPTQPPYQSLYPTLTQPVYKESTYSARTIQDRGDSNHTMIRGPNNFAPYYPTYAAVQPPPLPQ</sequence>
<keyword evidence="2" id="KW-1185">Reference proteome</keyword>
<evidence type="ECO:0000313" key="2">
    <source>
        <dbReference type="Proteomes" id="UP000824533"/>
    </source>
</evidence>
<dbReference type="EMBL" id="CM034402">
    <property type="protein sequence ID" value="KAJ0175154.1"/>
    <property type="molecule type" value="Genomic_DNA"/>
</dbReference>
<gene>
    <name evidence="1" type="ORF">K1T71_009295</name>
</gene>